<dbReference type="InterPro" id="IPR009057">
    <property type="entry name" value="Homeodomain-like_sf"/>
</dbReference>
<dbReference type="Gene3D" id="1.10.357.10">
    <property type="entry name" value="Tetracycline Repressor, domain 2"/>
    <property type="match status" value="1"/>
</dbReference>
<keyword evidence="7" id="KW-1185">Reference proteome</keyword>
<evidence type="ECO:0000256" key="4">
    <source>
        <dbReference type="PROSITE-ProRule" id="PRU00335"/>
    </source>
</evidence>
<dbReference type="PROSITE" id="PS01081">
    <property type="entry name" value="HTH_TETR_1"/>
    <property type="match status" value="1"/>
</dbReference>
<dbReference type="InterPro" id="IPR023772">
    <property type="entry name" value="DNA-bd_HTH_TetR-type_CS"/>
</dbReference>
<keyword evidence="3" id="KW-0804">Transcription</keyword>
<dbReference type="GO" id="GO:0000976">
    <property type="term" value="F:transcription cis-regulatory region binding"/>
    <property type="evidence" value="ECO:0007669"/>
    <property type="project" value="TreeGrafter"/>
</dbReference>
<sequence>MPRWSDGTRERLVEAAFALFGEQGFAATTIDQIAAHAGVTGRTFFRHFRDKEEVLFAEDDALLPQLLTAIAEPEGPQQADRLMEHALTRLAEVMEPTRPMMRQRQALIEAEVPLLGRELAKQARWQQEVAGALRQRGFERGDAELLAAIGFALFRSSLRTWLDESDSVPLADHLRQALPRARTALQQVSAH</sequence>
<proteinExistence type="predicted"/>
<dbReference type="AlphaFoldDB" id="A0A9E8S9G8"/>
<dbReference type="SUPFAM" id="SSF46689">
    <property type="entry name" value="Homeodomain-like"/>
    <property type="match status" value="1"/>
</dbReference>
<dbReference type="PROSITE" id="PS50977">
    <property type="entry name" value="HTH_TETR_2"/>
    <property type="match status" value="1"/>
</dbReference>
<keyword evidence="1" id="KW-0805">Transcription regulation</keyword>
<evidence type="ECO:0000256" key="1">
    <source>
        <dbReference type="ARBA" id="ARBA00023015"/>
    </source>
</evidence>
<dbReference type="PANTHER" id="PTHR30055">
    <property type="entry name" value="HTH-TYPE TRANSCRIPTIONAL REGULATOR RUTR"/>
    <property type="match status" value="1"/>
</dbReference>
<dbReference type="PANTHER" id="PTHR30055:SF238">
    <property type="entry name" value="MYCOFACTOCIN BIOSYNTHESIS TRANSCRIPTIONAL REGULATOR MFTR-RELATED"/>
    <property type="match status" value="1"/>
</dbReference>
<dbReference type="EMBL" id="CP113089">
    <property type="protein sequence ID" value="WAB82343.1"/>
    <property type="molecule type" value="Genomic_DNA"/>
</dbReference>
<dbReference type="KEGG" id="mdb:OVN18_04890"/>
<evidence type="ECO:0000313" key="7">
    <source>
        <dbReference type="Proteomes" id="UP001164706"/>
    </source>
</evidence>
<feature type="DNA-binding region" description="H-T-H motif" evidence="4">
    <location>
        <begin position="29"/>
        <end position="48"/>
    </location>
</feature>
<name>A0A9E8S9G8_9MICO</name>
<organism evidence="6 7">
    <name type="scientific">Microcella daejeonensis</name>
    <dbReference type="NCBI Taxonomy" id="2994971"/>
    <lineage>
        <taxon>Bacteria</taxon>
        <taxon>Bacillati</taxon>
        <taxon>Actinomycetota</taxon>
        <taxon>Actinomycetes</taxon>
        <taxon>Micrococcales</taxon>
        <taxon>Microbacteriaceae</taxon>
        <taxon>Microcella</taxon>
    </lineage>
</organism>
<evidence type="ECO:0000256" key="3">
    <source>
        <dbReference type="ARBA" id="ARBA00023163"/>
    </source>
</evidence>
<gene>
    <name evidence="6" type="ORF">OVN18_04890</name>
</gene>
<dbReference type="PRINTS" id="PR00455">
    <property type="entry name" value="HTHTETR"/>
</dbReference>
<feature type="domain" description="HTH tetR-type" evidence="5">
    <location>
        <begin position="6"/>
        <end position="66"/>
    </location>
</feature>
<evidence type="ECO:0000313" key="6">
    <source>
        <dbReference type="EMBL" id="WAB82343.1"/>
    </source>
</evidence>
<accession>A0A9E8S9G8</accession>
<keyword evidence="2 4" id="KW-0238">DNA-binding</keyword>
<evidence type="ECO:0000256" key="2">
    <source>
        <dbReference type="ARBA" id="ARBA00023125"/>
    </source>
</evidence>
<dbReference type="RefSeq" id="WP_267738467.1">
    <property type="nucleotide sequence ID" value="NZ_CP113089.1"/>
</dbReference>
<dbReference type="GO" id="GO:0003700">
    <property type="term" value="F:DNA-binding transcription factor activity"/>
    <property type="evidence" value="ECO:0007669"/>
    <property type="project" value="TreeGrafter"/>
</dbReference>
<reference evidence="6" key="1">
    <citation type="submission" date="2022-11" db="EMBL/GenBank/DDBJ databases">
        <title>Description of Microcella daejonensis nov. sp, isolated from riverside soil.</title>
        <authorList>
            <person name="Molina K.M."/>
            <person name="Kim S.B."/>
        </authorList>
    </citation>
    <scope>NUCLEOTIDE SEQUENCE</scope>
    <source>
        <strain evidence="6">MMS21-STM12</strain>
    </source>
</reference>
<dbReference type="Pfam" id="PF00440">
    <property type="entry name" value="TetR_N"/>
    <property type="match status" value="1"/>
</dbReference>
<dbReference type="InterPro" id="IPR050109">
    <property type="entry name" value="HTH-type_TetR-like_transc_reg"/>
</dbReference>
<dbReference type="Proteomes" id="UP001164706">
    <property type="component" value="Chromosome"/>
</dbReference>
<protein>
    <submittedName>
        <fullName evidence="6">Helix-turn-helix domain containing protein</fullName>
    </submittedName>
</protein>
<evidence type="ECO:0000259" key="5">
    <source>
        <dbReference type="PROSITE" id="PS50977"/>
    </source>
</evidence>
<dbReference type="InterPro" id="IPR001647">
    <property type="entry name" value="HTH_TetR"/>
</dbReference>